<sequence>MKYTLSLLALLLLGGYAAAQNDGPKSHSCQPVRPWAVKWNPLALCFGKIGLSGERNIGARKSVTFGIGIPVQTHLSLNPSAYRLDLDPRSFSIMGGYRMYLGSDGARGFYFEPYLKYVHAQASGYYDNKSLSDHDIYRTELRYSGVGAGAQLGLQLPLFRIFVVDLFLLGPEANLGHFEGDFTEILSTGPWSEKQVADGRREIDDILNDIPIVGNNTEISIYAGERRVHARYNGFLPGLRAGVSVGIRF</sequence>
<dbReference type="RefSeq" id="WP_131851808.1">
    <property type="nucleotide sequence ID" value="NZ_SKFH01000011.1"/>
</dbReference>
<name>A0A4R4DZP0_9BACT</name>
<keyword evidence="1" id="KW-0732">Signal</keyword>
<dbReference type="OrthoDB" id="1118958at2"/>
<dbReference type="EMBL" id="SKFH01000011">
    <property type="protein sequence ID" value="TCZ72194.1"/>
    <property type="molecule type" value="Genomic_DNA"/>
</dbReference>
<feature type="chain" id="PRO_5020692337" description="DUF3575 domain-containing protein" evidence="1">
    <location>
        <begin position="20"/>
        <end position="249"/>
    </location>
</feature>
<feature type="signal peptide" evidence="1">
    <location>
        <begin position="1"/>
        <end position="19"/>
    </location>
</feature>
<dbReference type="AlphaFoldDB" id="A0A4R4DZP0"/>
<keyword evidence="3" id="KW-1185">Reference proteome</keyword>
<accession>A0A4R4DZP0</accession>
<evidence type="ECO:0000313" key="3">
    <source>
        <dbReference type="Proteomes" id="UP000295164"/>
    </source>
</evidence>
<protein>
    <recommendedName>
        <fullName evidence="4">DUF3575 domain-containing protein</fullName>
    </recommendedName>
</protein>
<evidence type="ECO:0000256" key="1">
    <source>
        <dbReference type="SAM" id="SignalP"/>
    </source>
</evidence>
<dbReference type="Proteomes" id="UP000295164">
    <property type="component" value="Unassembled WGS sequence"/>
</dbReference>
<proteinExistence type="predicted"/>
<reference evidence="2 3" key="1">
    <citation type="submission" date="2019-03" db="EMBL/GenBank/DDBJ databases">
        <authorList>
            <person name="Kim M.K.M."/>
        </authorList>
    </citation>
    <scope>NUCLEOTIDE SEQUENCE [LARGE SCALE GENOMIC DNA]</scope>
    <source>
        <strain evidence="2 3">17J68-15</strain>
    </source>
</reference>
<organism evidence="2 3">
    <name type="scientific">Flaviaesturariibacter aridisoli</name>
    <dbReference type="NCBI Taxonomy" id="2545761"/>
    <lineage>
        <taxon>Bacteria</taxon>
        <taxon>Pseudomonadati</taxon>
        <taxon>Bacteroidota</taxon>
        <taxon>Chitinophagia</taxon>
        <taxon>Chitinophagales</taxon>
        <taxon>Chitinophagaceae</taxon>
        <taxon>Flaviaestuariibacter</taxon>
    </lineage>
</organism>
<gene>
    <name evidence="2" type="ORF">E0486_08870</name>
</gene>
<evidence type="ECO:0000313" key="2">
    <source>
        <dbReference type="EMBL" id="TCZ72194.1"/>
    </source>
</evidence>
<comment type="caution">
    <text evidence="2">The sequence shown here is derived from an EMBL/GenBank/DDBJ whole genome shotgun (WGS) entry which is preliminary data.</text>
</comment>
<evidence type="ECO:0008006" key="4">
    <source>
        <dbReference type="Google" id="ProtNLM"/>
    </source>
</evidence>